<dbReference type="PANTHER" id="PTHR11360:SF317">
    <property type="entry name" value="MAJOR FACILITATOR SUPERFAMILY (MFS) PROFILE DOMAIN-CONTAINING PROTEIN-RELATED"/>
    <property type="match status" value="1"/>
</dbReference>
<dbReference type="Gene3D" id="1.20.1250.20">
    <property type="entry name" value="MFS general substrate transporter like domains"/>
    <property type="match status" value="2"/>
</dbReference>
<evidence type="ECO:0000256" key="4">
    <source>
        <dbReference type="ARBA" id="ARBA00022989"/>
    </source>
</evidence>
<reference evidence="8 9" key="1">
    <citation type="submission" date="2020-07" db="EMBL/GenBank/DDBJ databases">
        <title>Alkalicella. sp. LB2 genome.</title>
        <authorList>
            <person name="Postec A."/>
            <person name="Quemeneur M."/>
        </authorList>
    </citation>
    <scope>NUCLEOTIDE SEQUENCE [LARGE SCALE GENOMIC DNA]</scope>
    <source>
        <strain evidence="8 9">LB2</strain>
    </source>
</reference>
<protein>
    <submittedName>
        <fullName evidence="8">OFA family MFS transporter</fullName>
    </submittedName>
</protein>
<dbReference type="PANTHER" id="PTHR11360">
    <property type="entry name" value="MONOCARBOXYLATE TRANSPORTER"/>
    <property type="match status" value="1"/>
</dbReference>
<dbReference type="GO" id="GO:0022857">
    <property type="term" value="F:transmembrane transporter activity"/>
    <property type="evidence" value="ECO:0007669"/>
    <property type="project" value="InterPro"/>
</dbReference>
<feature type="transmembrane region" description="Helical" evidence="6">
    <location>
        <begin position="74"/>
        <end position="94"/>
    </location>
</feature>
<feature type="transmembrane region" description="Helical" evidence="6">
    <location>
        <begin position="132"/>
        <end position="152"/>
    </location>
</feature>
<evidence type="ECO:0000259" key="7">
    <source>
        <dbReference type="PROSITE" id="PS50850"/>
    </source>
</evidence>
<feature type="transmembrane region" description="Helical" evidence="6">
    <location>
        <begin position="45"/>
        <end position="62"/>
    </location>
</feature>
<feature type="transmembrane region" description="Helical" evidence="6">
    <location>
        <begin position="307"/>
        <end position="328"/>
    </location>
</feature>
<comment type="subcellular location">
    <subcellularLocation>
        <location evidence="1">Cell membrane</location>
        <topology evidence="1">Multi-pass membrane protein</topology>
    </subcellularLocation>
</comment>
<sequence length="398" mass="43163">MSKSIQRWMILLGTVLLQFSIGAIYSWSLFNQPLAEKFGWQESEIVFTFGITVFMFAFATLFSGPLQDKIGPKIVASIGGILYGTGLYLTSTATTLLQLYLYYGVVVGLGVGFVYVCPLTTCLKWFPDRKGFITGVSLGAFGTGSLIFKPLIEYLLANYGVSNTFQFLAIIFFVIIIIGAQLLKNPPNISVYVSKNDNAPVKKSYTVVEMIKTKSFYILWFMLLLGATSGLLVIGLAKDIGIELAGLTPTVAANAVAVTAIFNTSGRLGLGALSDKLGRLNVVLITFILTSITMLFMSIFPLNFITYMISIAIITLCFGGLMTIYPTISGEYYGIKNLGANYAIIFQAYGISALLGPALASYIGDLRVTFAVAGGLSIVGAALCLWLIRIWKNKEVSE</sequence>
<feature type="transmembrane region" description="Helical" evidence="6">
    <location>
        <begin position="164"/>
        <end position="183"/>
    </location>
</feature>
<evidence type="ECO:0000256" key="6">
    <source>
        <dbReference type="SAM" id="Phobius"/>
    </source>
</evidence>
<accession>A0A7G9W4W5</accession>
<feature type="transmembrane region" description="Helical" evidence="6">
    <location>
        <begin position="216"/>
        <end position="237"/>
    </location>
</feature>
<dbReference type="SUPFAM" id="SSF103473">
    <property type="entry name" value="MFS general substrate transporter"/>
    <property type="match status" value="1"/>
</dbReference>
<keyword evidence="4 6" id="KW-1133">Transmembrane helix</keyword>
<feature type="transmembrane region" description="Helical" evidence="6">
    <location>
        <begin position="100"/>
        <end position="120"/>
    </location>
</feature>
<feature type="transmembrane region" description="Helical" evidence="6">
    <location>
        <begin position="282"/>
        <end position="301"/>
    </location>
</feature>
<feature type="domain" description="Major facilitator superfamily (MFS) profile" evidence="7">
    <location>
        <begin position="6"/>
        <end position="392"/>
    </location>
</feature>
<gene>
    <name evidence="8" type="ORF">HYG86_02615</name>
</gene>
<keyword evidence="5 6" id="KW-0472">Membrane</keyword>
<feature type="transmembrane region" description="Helical" evidence="6">
    <location>
        <begin position="249"/>
        <end position="270"/>
    </location>
</feature>
<dbReference type="CDD" id="cd17353">
    <property type="entry name" value="MFS_OFA_like"/>
    <property type="match status" value="1"/>
</dbReference>
<dbReference type="InterPro" id="IPR020846">
    <property type="entry name" value="MFS_dom"/>
</dbReference>
<dbReference type="InterPro" id="IPR050327">
    <property type="entry name" value="Proton-linked_MCT"/>
</dbReference>
<evidence type="ECO:0000256" key="2">
    <source>
        <dbReference type="ARBA" id="ARBA00022448"/>
    </source>
</evidence>
<keyword evidence="9" id="KW-1185">Reference proteome</keyword>
<dbReference type="Proteomes" id="UP000516160">
    <property type="component" value="Chromosome"/>
</dbReference>
<dbReference type="InterPro" id="IPR036259">
    <property type="entry name" value="MFS_trans_sf"/>
</dbReference>
<dbReference type="RefSeq" id="WP_213167392.1">
    <property type="nucleotide sequence ID" value="NZ_CP058559.1"/>
</dbReference>
<evidence type="ECO:0000256" key="5">
    <source>
        <dbReference type="ARBA" id="ARBA00023136"/>
    </source>
</evidence>
<dbReference type="Pfam" id="PF07690">
    <property type="entry name" value="MFS_1"/>
    <property type="match status" value="1"/>
</dbReference>
<evidence type="ECO:0000313" key="8">
    <source>
        <dbReference type="EMBL" id="QNO13727.1"/>
    </source>
</evidence>
<evidence type="ECO:0000256" key="3">
    <source>
        <dbReference type="ARBA" id="ARBA00022692"/>
    </source>
</evidence>
<dbReference type="InterPro" id="IPR011701">
    <property type="entry name" value="MFS"/>
</dbReference>
<keyword evidence="2" id="KW-0813">Transport</keyword>
<dbReference type="EMBL" id="CP058559">
    <property type="protein sequence ID" value="QNO13727.1"/>
    <property type="molecule type" value="Genomic_DNA"/>
</dbReference>
<name>A0A7G9W4W5_ALKCA</name>
<proteinExistence type="predicted"/>
<evidence type="ECO:0000313" key="9">
    <source>
        <dbReference type="Proteomes" id="UP000516160"/>
    </source>
</evidence>
<keyword evidence="3 6" id="KW-0812">Transmembrane</keyword>
<dbReference type="PROSITE" id="PS50850">
    <property type="entry name" value="MFS"/>
    <property type="match status" value="1"/>
</dbReference>
<feature type="transmembrane region" description="Helical" evidence="6">
    <location>
        <begin position="340"/>
        <end position="363"/>
    </location>
</feature>
<dbReference type="GO" id="GO:0005886">
    <property type="term" value="C:plasma membrane"/>
    <property type="evidence" value="ECO:0007669"/>
    <property type="project" value="UniProtKB-SubCell"/>
</dbReference>
<organism evidence="8 9">
    <name type="scientific">Alkalicella caledoniensis</name>
    <dbReference type="NCBI Taxonomy" id="2731377"/>
    <lineage>
        <taxon>Bacteria</taxon>
        <taxon>Bacillati</taxon>
        <taxon>Bacillota</taxon>
        <taxon>Clostridia</taxon>
        <taxon>Eubacteriales</taxon>
        <taxon>Proteinivoracaceae</taxon>
        <taxon>Alkalicella</taxon>
    </lineage>
</organism>
<dbReference type="KEGG" id="acae:HYG86_02615"/>
<evidence type="ECO:0000256" key="1">
    <source>
        <dbReference type="ARBA" id="ARBA00004651"/>
    </source>
</evidence>
<dbReference type="AlphaFoldDB" id="A0A7G9W4W5"/>
<feature type="transmembrane region" description="Helical" evidence="6">
    <location>
        <begin position="369"/>
        <end position="388"/>
    </location>
</feature>